<gene>
    <name evidence="1" type="ORF">SEPMUDRAFT_131440</name>
</gene>
<evidence type="ECO:0000313" key="2">
    <source>
        <dbReference type="Proteomes" id="UP000016931"/>
    </source>
</evidence>
<name>M3DDD3_SPHMS</name>
<dbReference type="AlphaFoldDB" id="M3DDD3"/>
<dbReference type="HOGENOM" id="CLU_1836402_0_0_1"/>
<organism evidence="1 2">
    <name type="scientific">Sphaerulina musiva (strain SO2202)</name>
    <name type="common">Poplar stem canker fungus</name>
    <name type="synonym">Septoria musiva</name>
    <dbReference type="NCBI Taxonomy" id="692275"/>
    <lineage>
        <taxon>Eukaryota</taxon>
        <taxon>Fungi</taxon>
        <taxon>Dikarya</taxon>
        <taxon>Ascomycota</taxon>
        <taxon>Pezizomycotina</taxon>
        <taxon>Dothideomycetes</taxon>
        <taxon>Dothideomycetidae</taxon>
        <taxon>Mycosphaerellales</taxon>
        <taxon>Mycosphaerellaceae</taxon>
        <taxon>Sphaerulina</taxon>
    </lineage>
</organism>
<accession>M3DDD3</accession>
<keyword evidence="2" id="KW-1185">Reference proteome</keyword>
<dbReference type="EMBL" id="KB456261">
    <property type="protein sequence ID" value="EMF15834.1"/>
    <property type="molecule type" value="Genomic_DNA"/>
</dbReference>
<proteinExistence type="predicted"/>
<reference evidence="1 2" key="1">
    <citation type="journal article" date="2012" name="PLoS Pathog.">
        <title>Diverse lifestyles and strategies of plant pathogenesis encoded in the genomes of eighteen Dothideomycetes fungi.</title>
        <authorList>
            <person name="Ohm R.A."/>
            <person name="Feau N."/>
            <person name="Henrissat B."/>
            <person name="Schoch C.L."/>
            <person name="Horwitz B.A."/>
            <person name="Barry K.W."/>
            <person name="Condon B.J."/>
            <person name="Copeland A.C."/>
            <person name="Dhillon B."/>
            <person name="Glaser F."/>
            <person name="Hesse C.N."/>
            <person name="Kosti I."/>
            <person name="LaButti K."/>
            <person name="Lindquist E.A."/>
            <person name="Lucas S."/>
            <person name="Salamov A.A."/>
            <person name="Bradshaw R.E."/>
            <person name="Ciuffetti L."/>
            <person name="Hamelin R.C."/>
            <person name="Kema G.H.J."/>
            <person name="Lawrence C."/>
            <person name="Scott J.A."/>
            <person name="Spatafora J.W."/>
            <person name="Turgeon B.G."/>
            <person name="de Wit P.J.G.M."/>
            <person name="Zhong S."/>
            <person name="Goodwin S.B."/>
            <person name="Grigoriev I.V."/>
        </authorList>
    </citation>
    <scope>NUCLEOTIDE SEQUENCE [LARGE SCALE GENOMIC DNA]</scope>
    <source>
        <strain evidence="1 2">SO2202</strain>
    </source>
</reference>
<dbReference type="GeneID" id="27899559"/>
<evidence type="ECO:0000313" key="1">
    <source>
        <dbReference type="EMBL" id="EMF15834.1"/>
    </source>
</evidence>
<protein>
    <submittedName>
        <fullName evidence="1">Uncharacterized protein</fullName>
    </submittedName>
</protein>
<dbReference type="Proteomes" id="UP000016931">
    <property type="component" value="Unassembled WGS sequence"/>
</dbReference>
<dbReference type="RefSeq" id="XP_016763955.1">
    <property type="nucleotide sequence ID" value="XM_016902422.1"/>
</dbReference>
<sequence length="140" mass="15327">MALPAGRIFAVETGEYADDHLAVRINTKASSSLEGSIRHMNQMPALEHRCIHKDTDLVRGYLLAANGCYVGAGVRPIMRKDNIEAGKEQLTELHIRNTVPIQYCGYRVQRGERGFDESQDGSSWTSVRGAAGINLDVSGP</sequence>